<keyword evidence="1" id="KW-1133">Transmembrane helix</keyword>
<dbReference type="KEGG" id="tsph:KIH39_23685"/>
<sequence>MPVFFKSIKDAVVNSWIEYLVGALLFTPTAILSMLFFFVAFAQTSAQTPKEDSNVIEKFKIAKDGKPILLPIDVGGKKVPFLVDTSSSETCFDKSLITEPKPPLNLGGVGAFDAKRQGLNAINVPESWLGKKRLGDYIVTTLSIDDLEGMRQRLGCDVRGILGLDYLSHKIVQIDFDAGELRFLKRTHKELGKEISFESDDTDIPKINLHLDKFLKAKFILDTTDIGTTSGQLGETLVHKIVDSELGYSFKERDFLFHSPGGVIDQVRCNSLSIQGHVVKKPIFFEVDKINKLSLYFLSRFVVTFDFPVLPFLGATLGESVILG</sequence>
<dbReference type="InterPro" id="IPR021109">
    <property type="entry name" value="Peptidase_aspartic_dom_sf"/>
</dbReference>
<dbReference type="Gene3D" id="2.40.70.10">
    <property type="entry name" value="Acid Proteases"/>
    <property type="match status" value="1"/>
</dbReference>
<dbReference type="Proteomes" id="UP000676194">
    <property type="component" value="Chromosome"/>
</dbReference>
<feature type="transmembrane region" description="Helical" evidence="1">
    <location>
        <begin position="20"/>
        <end position="41"/>
    </location>
</feature>
<dbReference type="AlphaFoldDB" id="A0A8E6B768"/>
<dbReference type="RefSeq" id="WP_213496102.1">
    <property type="nucleotide sequence ID" value="NZ_CP074694.1"/>
</dbReference>
<keyword evidence="3" id="KW-1185">Reference proteome</keyword>
<proteinExistence type="predicted"/>
<evidence type="ECO:0000256" key="1">
    <source>
        <dbReference type="SAM" id="Phobius"/>
    </source>
</evidence>
<keyword evidence="1" id="KW-0812">Transmembrane</keyword>
<accession>A0A8E6B768</accession>
<evidence type="ECO:0000313" key="2">
    <source>
        <dbReference type="EMBL" id="QVL31803.1"/>
    </source>
</evidence>
<reference evidence="2" key="1">
    <citation type="submission" date="2021-05" db="EMBL/GenBank/DDBJ databases">
        <title>Complete genome sequence of the cellulolytic planctomycete Telmatocola sphagniphila SP2T and characterization of the first cellulase from planctomycetes.</title>
        <authorList>
            <person name="Rakitin A.L."/>
            <person name="Beletsky A.V."/>
            <person name="Naumoff D.G."/>
            <person name="Kulichevskaya I.S."/>
            <person name="Mardanov A.V."/>
            <person name="Ravin N.V."/>
            <person name="Dedysh S.N."/>
        </authorList>
    </citation>
    <scope>NUCLEOTIDE SEQUENCE</scope>
    <source>
        <strain evidence="2">SP2T</strain>
    </source>
</reference>
<protein>
    <recommendedName>
        <fullName evidence="4">Aspartyl protease</fullName>
    </recommendedName>
</protein>
<dbReference type="EMBL" id="CP074694">
    <property type="protein sequence ID" value="QVL31803.1"/>
    <property type="molecule type" value="Genomic_DNA"/>
</dbReference>
<organism evidence="2 3">
    <name type="scientific">Telmatocola sphagniphila</name>
    <dbReference type="NCBI Taxonomy" id="1123043"/>
    <lineage>
        <taxon>Bacteria</taxon>
        <taxon>Pseudomonadati</taxon>
        <taxon>Planctomycetota</taxon>
        <taxon>Planctomycetia</taxon>
        <taxon>Gemmatales</taxon>
        <taxon>Gemmataceae</taxon>
    </lineage>
</organism>
<evidence type="ECO:0008006" key="4">
    <source>
        <dbReference type="Google" id="ProtNLM"/>
    </source>
</evidence>
<keyword evidence="1" id="KW-0472">Membrane</keyword>
<gene>
    <name evidence="2" type="ORF">KIH39_23685</name>
</gene>
<name>A0A8E6B768_9BACT</name>
<evidence type="ECO:0000313" key="3">
    <source>
        <dbReference type="Proteomes" id="UP000676194"/>
    </source>
</evidence>